<evidence type="ECO:0000256" key="1">
    <source>
        <dbReference type="ARBA" id="ARBA00005466"/>
    </source>
</evidence>
<evidence type="ECO:0000259" key="6">
    <source>
        <dbReference type="PROSITE" id="PS51387"/>
    </source>
</evidence>
<evidence type="ECO:0000256" key="2">
    <source>
        <dbReference type="ARBA" id="ARBA00022630"/>
    </source>
</evidence>
<comment type="similarity">
    <text evidence="1">Belongs to the oxygen-dependent FAD-linked oxidoreductase family.</text>
</comment>
<dbReference type="PANTHER" id="PTHR42973:SF7">
    <property type="entry name" value="FAD-BINDING PCMH-TYPE DOMAIN-CONTAINING PROTEIN"/>
    <property type="match status" value="1"/>
</dbReference>
<organism evidence="7 8">
    <name type="scientific">Aspergillus brasiliensis (strain CBS 101740 / IMI 381727 / IBT 21946)</name>
    <dbReference type="NCBI Taxonomy" id="767769"/>
    <lineage>
        <taxon>Eukaryota</taxon>
        <taxon>Fungi</taxon>
        <taxon>Dikarya</taxon>
        <taxon>Ascomycota</taxon>
        <taxon>Pezizomycotina</taxon>
        <taxon>Eurotiomycetes</taxon>
        <taxon>Eurotiomycetidae</taxon>
        <taxon>Eurotiales</taxon>
        <taxon>Aspergillaceae</taxon>
        <taxon>Aspergillus</taxon>
        <taxon>Aspergillus subgen. Circumdati</taxon>
    </lineage>
</organism>
<dbReference type="InterPro" id="IPR006094">
    <property type="entry name" value="Oxid_FAD_bind_N"/>
</dbReference>
<accession>A0A1L9U9V7</accession>
<evidence type="ECO:0000256" key="3">
    <source>
        <dbReference type="ARBA" id="ARBA00022827"/>
    </source>
</evidence>
<dbReference type="PANTHER" id="PTHR42973">
    <property type="entry name" value="BINDING OXIDOREDUCTASE, PUTATIVE (AFU_ORTHOLOGUE AFUA_1G17690)-RELATED"/>
    <property type="match status" value="1"/>
</dbReference>
<dbReference type="Gene3D" id="3.30.465.10">
    <property type="match status" value="1"/>
</dbReference>
<feature type="signal peptide" evidence="5">
    <location>
        <begin position="1"/>
        <end position="18"/>
    </location>
</feature>
<dbReference type="InterPro" id="IPR016169">
    <property type="entry name" value="FAD-bd_PCMH_sub2"/>
</dbReference>
<dbReference type="AlphaFoldDB" id="A0A1L9U9V7"/>
<evidence type="ECO:0000256" key="5">
    <source>
        <dbReference type="SAM" id="SignalP"/>
    </source>
</evidence>
<dbReference type="InterPro" id="IPR016167">
    <property type="entry name" value="FAD-bd_PCMH_sub1"/>
</dbReference>
<keyword evidence="4" id="KW-0560">Oxidoreductase</keyword>
<evidence type="ECO:0000256" key="4">
    <source>
        <dbReference type="ARBA" id="ARBA00023002"/>
    </source>
</evidence>
<feature type="domain" description="FAD-binding PCMH-type" evidence="6">
    <location>
        <begin position="42"/>
        <end position="211"/>
    </location>
</feature>
<sequence>MSHRVLSQLATLQAIVAAGCEILHDPQDARFQQRLARWTDIDRKVPAAIVLPRTEDDCLKTVQWALNSGLPFVPKSGGHSPWSTIGAEGVIIDLSLYSDVHVDASAGTATVIGSVLAKEVSVRLAEAGLFTALGNGNSVGAIPYLLGGGGSITNSITGFGSDQILAARVITAKGELIEVTEETYPDLLWALKGAGQFFGLVTQLTVRAHPFSLLRKQQGLIWVGAFIFPLDRAVEVARVMKQIMDDPQHATAGLLMIIAPPPARVPSLVISARYTGDEAPEVPFKALYDLQPTATMGRELPIQNVSDEREALCAKGDFKRFGIVGLHEFRIDGFVQAIEVWKKLIQECPDAINTAFNVQWDSRPVKTPDKESAMSSHDIRFWQVNIVWHTDEKNRRKVDEYNDECVALMRGPDETRYIDFQNATRTGPIQRRYRGEARLEKLRQLKREWDPQGVFTRQLLDTDASQ</sequence>
<dbReference type="SUPFAM" id="SSF56176">
    <property type="entry name" value="FAD-binding/transporter-associated domain-like"/>
    <property type="match status" value="1"/>
</dbReference>
<dbReference type="OMA" id="VMPLAWY"/>
<dbReference type="STRING" id="767769.A0A1L9U9V7"/>
<dbReference type="InterPro" id="IPR016166">
    <property type="entry name" value="FAD-bd_PCMH"/>
</dbReference>
<gene>
    <name evidence="7" type="ORF">ASPBRDRAFT_46593</name>
</gene>
<reference evidence="8" key="1">
    <citation type="journal article" date="2017" name="Genome Biol.">
        <title>Comparative genomics reveals high biological diversity and specific adaptations in the industrially and medically important fungal genus Aspergillus.</title>
        <authorList>
            <person name="de Vries R.P."/>
            <person name="Riley R."/>
            <person name="Wiebenga A."/>
            <person name="Aguilar-Osorio G."/>
            <person name="Amillis S."/>
            <person name="Uchima C.A."/>
            <person name="Anderluh G."/>
            <person name="Asadollahi M."/>
            <person name="Askin M."/>
            <person name="Barry K."/>
            <person name="Battaglia E."/>
            <person name="Bayram O."/>
            <person name="Benocci T."/>
            <person name="Braus-Stromeyer S.A."/>
            <person name="Caldana C."/>
            <person name="Canovas D."/>
            <person name="Cerqueira G.C."/>
            <person name="Chen F."/>
            <person name="Chen W."/>
            <person name="Choi C."/>
            <person name="Clum A."/>
            <person name="Dos Santos R.A."/>
            <person name="Damasio A.R."/>
            <person name="Diallinas G."/>
            <person name="Emri T."/>
            <person name="Fekete E."/>
            <person name="Flipphi M."/>
            <person name="Freyberg S."/>
            <person name="Gallo A."/>
            <person name="Gournas C."/>
            <person name="Habgood R."/>
            <person name="Hainaut M."/>
            <person name="Harispe M.L."/>
            <person name="Henrissat B."/>
            <person name="Hilden K.S."/>
            <person name="Hope R."/>
            <person name="Hossain A."/>
            <person name="Karabika E."/>
            <person name="Karaffa L."/>
            <person name="Karanyi Z."/>
            <person name="Krasevec N."/>
            <person name="Kuo A."/>
            <person name="Kusch H."/>
            <person name="LaButti K."/>
            <person name="Lagendijk E.L."/>
            <person name="Lapidus A."/>
            <person name="Levasseur A."/>
            <person name="Lindquist E."/>
            <person name="Lipzen A."/>
            <person name="Logrieco A.F."/>
            <person name="MacCabe A."/>
            <person name="Maekelae M.R."/>
            <person name="Malavazi I."/>
            <person name="Melin P."/>
            <person name="Meyer V."/>
            <person name="Mielnichuk N."/>
            <person name="Miskei M."/>
            <person name="Molnar A.P."/>
            <person name="Mule G."/>
            <person name="Ngan C.Y."/>
            <person name="Orejas M."/>
            <person name="Orosz E."/>
            <person name="Ouedraogo J.P."/>
            <person name="Overkamp K.M."/>
            <person name="Park H.-S."/>
            <person name="Perrone G."/>
            <person name="Piumi F."/>
            <person name="Punt P.J."/>
            <person name="Ram A.F."/>
            <person name="Ramon A."/>
            <person name="Rauscher S."/>
            <person name="Record E."/>
            <person name="Riano-Pachon D.M."/>
            <person name="Robert V."/>
            <person name="Roehrig J."/>
            <person name="Ruller R."/>
            <person name="Salamov A."/>
            <person name="Salih N.S."/>
            <person name="Samson R.A."/>
            <person name="Sandor E."/>
            <person name="Sanguinetti M."/>
            <person name="Schuetze T."/>
            <person name="Sepcic K."/>
            <person name="Shelest E."/>
            <person name="Sherlock G."/>
            <person name="Sophianopoulou V."/>
            <person name="Squina F.M."/>
            <person name="Sun H."/>
            <person name="Susca A."/>
            <person name="Todd R.B."/>
            <person name="Tsang A."/>
            <person name="Unkles S.E."/>
            <person name="van de Wiele N."/>
            <person name="van Rossen-Uffink D."/>
            <person name="Oliveira J.V."/>
            <person name="Vesth T.C."/>
            <person name="Visser J."/>
            <person name="Yu J.-H."/>
            <person name="Zhou M."/>
            <person name="Andersen M.R."/>
            <person name="Archer D.B."/>
            <person name="Baker S.E."/>
            <person name="Benoit I."/>
            <person name="Brakhage A.A."/>
            <person name="Braus G.H."/>
            <person name="Fischer R."/>
            <person name="Frisvad J.C."/>
            <person name="Goldman G.H."/>
            <person name="Houbraken J."/>
            <person name="Oakley B."/>
            <person name="Pocsi I."/>
            <person name="Scazzocchio C."/>
            <person name="Seiboth B."/>
            <person name="vanKuyk P.A."/>
            <person name="Wortman J."/>
            <person name="Dyer P.S."/>
            <person name="Grigoriev I.V."/>
        </authorList>
    </citation>
    <scope>NUCLEOTIDE SEQUENCE [LARGE SCALE GENOMIC DNA]</scope>
    <source>
        <strain evidence="8">CBS 101740 / IMI 381727 / IBT 21946</strain>
    </source>
</reference>
<evidence type="ECO:0000313" key="8">
    <source>
        <dbReference type="Proteomes" id="UP000184499"/>
    </source>
</evidence>
<dbReference type="InterPro" id="IPR036318">
    <property type="entry name" value="FAD-bd_PCMH-like_sf"/>
</dbReference>
<keyword evidence="8" id="KW-1185">Reference proteome</keyword>
<dbReference type="Pfam" id="PF01565">
    <property type="entry name" value="FAD_binding_4"/>
    <property type="match status" value="1"/>
</dbReference>
<keyword evidence="5" id="KW-0732">Signal</keyword>
<dbReference type="PROSITE" id="PS51257">
    <property type="entry name" value="PROKAR_LIPOPROTEIN"/>
    <property type="match status" value="1"/>
</dbReference>
<dbReference type="PROSITE" id="PS51387">
    <property type="entry name" value="FAD_PCMH"/>
    <property type="match status" value="1"/>
</dbReference>
<evidence type="ECO:0000313" key="7">
    <source>
        <dbReference type="EMBL" id="OJJ68401.1"/>
    </source>
</evidence>
<dbReference type="Gene3D" id="3.30.43.10">
    <property type="entry name" value="Uridine Diphospho-n-acetylenolpyruvylglucosamine Reductase, domain 2"/>
    <property type="match status" value="1"/>
</dbReference>
<keyword evidence="2" id="KW-0285">Flavoprotein</keyword>
<dbReference type="VEuPathDB" id="FungiDB:ASPBRDRAFT_46593"/>
<dbReference type="GeneID" id="93578152"/>
<feature type="chain" id="PRO_5012047167" description="FAD-binding PCMH-type domain-containing protein" evidence="5">
    <location>
        <begin position="19"/>
        <end position="466"/>
    </location>
</feature>
<name>A0A1L9U9V7_ASPBC</name>
<dbReference type="Gene3D" id="3.40.462.20">
    <property type="match status" value="1"/>
</dbReference>
<proteinExistence type="inferred from homology"/>
<dbReference type="OrthoDB" id="415825at2759"/>
<dbReference type="EMBL" id="KV878690">
    <property type="protein sequence ID" value="OJJ68401.1"/>
    <property type="molecule type" value="Genomic_DNA"/>
</dbReference>
<keyword evidence="3" id="KW-0274">FAD</keyword>
<dbReference type="GO" id="GO:0016491">
    <property type="term" value="F:oxidoreductase activity"/>
    <property type="evidence" value="ECO:0007669"/>
    <property type="project" value="UniProtKB-KW"/>
</dbReference>
<dbReference type="Proteomes" id="UP000184499">
    <property type="component" value="Unassembled WGS sequence"/>
</dbReference>
<protein>
    <recommendedName>
        <fullName evidence="6">FAD-binding PCMH-type domain-containing protein</fullName>
    </recommendedName>
</protein>
<dbReference type="GO" id="GO:0071949">
    <property type="term" value="F:FAD binding"/>
    <property type="evidence" value="ECO:0007669"/>
    <property type="project" value="InterPro"/>
</dbReference>
<dbReference type="InterPro" id="IPR050416">
    <property type="entry name" value="FAD-linked_Oxidoreductase"/>
</dbReference>
<dbReference type="RefSeq" id="XP_067475650.1">
    <property type="nucleotide sequence ID" value="XM_067625664.1"/>
</dbReference>